<dbReference type="Pfam" id="PF14534">
    <property type="entry name" value="DUF4440"/>
    <property type="match status" value="1"/>
</dbReference>
<dbReference type="EMBL" id="BAAAEW010000042">
    <property type="protein sequence ID" value="GAA0764716.1"/>
    <property type="molecule type" value="Genomic_DNA"/>
</dbReference>
<dbReference type="RefSeq" id="WP_141288746.1">
    <property type="nucleotide sequence ID" value="NZ_BAAAEW010000042.1"/>
</dbReference>
<dbReference type="PROSITE" id="PS51318">
    <property type="entry name" value="TAT"/>
    <property type="match status" value="1"/>
</dbReference>
<keyword evidence="4" id="KW-1185">Reference proteome</keyword>
<feature type="chain" id="PRO_5046963965" evidence="1">
    <location>
        <begin position="34"/>
        <end position="158"/>
    </location>
</feature>
<evidence type="ECO:0000259" key="2">
    <source>
        <dbReference type="Pfam" id="PF14534"/>
    </source>
</evidence>
<proteinExistence type="predicted"/>
<keyword evidence="1" id="KW-0732">Signal</keyword>
<accession>A0ABN1KFB2</accession>
<comment type="caution">
    <text evidence="3">The sequence shown here is derived from an EMBL/GenBank/DDBJ whole genome shotgun (WGS) entry which is preliminary data.</text>
</comment>
<feature type="domain" description="DUF4440" evidence="2">
    <location>
        <begin position="43"/>
        <end position="147"/>
    </location>
</feature>
<reference evidence="3 4" key="1">
    <citation type="journal article" date="2019" name="Int. J. Syst. Evol. Microbiol.">
        <title>The Global Catalogue of Microorganisms (GCM) 10K type strain sequencing project: providing services to taxonomists for standard genome sequencing and annotation.</title>
        <authorList>
            <consortium name="The Broad Institute Genomics Platform"/>
            <consortium name="The Broad Institute Genome Sequencing Center for Infectious Disease"/>
            <person name="Wu L."/>
            <person name="Ma J."/>
        </authorList>
    </citation>
    <scope>NUCLEOTIDE SEQUENCE [LARGE SCALE GENOMIC DNA]</scope>
    <source>
        <strain evidence="3 4">JCM 15503</strain>
    </source>
</reference>
<dbReference type="Gene3D" id="3.10.450.50">
    <property type="match status" value="1"/>
</dbReference>
<evidence type="ECO:0000313" key="4">
    <source>
        <dbReference type="Proteomes" id="UP001500279"/>
    </source>
</evidence>
<feature type="signal peptide" evidence="1">
    <location>
        <begin position="1"/>
        <end position="33"/>
    </location>
</feature>
<evidence type="ECO:0000256" key="1">
    <source>
        <dbReference type="SAM" id="SignalP"/>
    </source>
</evidence>
<evidence type="ECO:0000313" key="3">
    <source>
        <dbReference type="EMBL" id="GAA0764716.1"/>
    </source>
</evidence>
<dbReference type="Proteomes" id="UP001500279">
    <property type="component" value="Unassembled WGS sequence"/>
</dbReference>
<protein>
    <submittedName>
        <fullName evidence="3">Nuclear transport factor 2 family protein</fullName>
    </submittedName>
</protein>
<dbReference type="InterPro" id="IPR027843">
    <property type="entry name" value="DUF4440"/>
</dbReference>
<name>A0ABN1KFB2_9BURK</name>
<dbReference type="InterPro" id="IPR006311">
    <property type="entry name" value="TAT_signal"/>
</dbReference>
<gene>
    <name evidence="3" type="ORF">GCM10009107_51180</name>
</gene>
<dbReference type="SUPFAM" id="SSF54427">
    <property type="entry name" value="NTF2-like"/>
    <property type="match status" value="1"/>
</dbReference>
<organism evidence="3 4">
    <name type="scientific">Ideonella azotifigens</name>
    <dbReference type="NCBI Taxonomy" id="513160"/>
    <lineage>
        <taxon>Bacteria</taxon>
        <taxon>Pseudomonadati</taxon>
        <taxon>Pseudomonadota</taxon>
        <taxon>Betaproteobacteria</taxon>
        <taxon>Burkholderiales</taxon>
        <taxon>Sphaerotilaceae</taxon>
        <taxon>Ideonella</taxon>
    </lineage>
</organism>
<sequence>MKLIQRSRRAALSALLTLAATLPLVTLPEAAMAQSDEARAVGAAVEKLRTLMVDPDRAALEAIVADNLTYGHSGGKVDTKASFIKDLLEGNSDFVSISLTEQQVTVTGDVATVRHVLQAATNDAGKGPGTVKLHVLSVWTRQAGAWTLLARQAVRLPT</sequence>
<dbReference type="InterPro" id="IPR032710">
    <property type="entry name" value="NTF2-like_dom_sf"/>
</dbReference>